<proteinExistence type="predicted"/>
<evidence type="ECO:0000313" key="3">
    <source>
        <dbReference type="Proteomes" id="UP001235840"/>
    </source>
</evidence>
<name>A0ABT9W3A0_9BACI</name>
<dbReference type="Gene3D" id="3.10.28.10">
    <property type="entry name" value="Homing endonucleases"/>
    <property type="match status" value="1"/>
</dbReference>
<dbReference type="SUPFAM" id="SSF55608">
    <property type="entry name" value="Homing endonucleases"/>
    <property type="match status" value="1"/>
</dbReference>
<accession>A0ABT9W3A0</accession>
<protein>
    <recommendedName>
        <fullName evidence="1">Homing endonuclease LAGLIDADG domain-containing protein</fullName>
    </recommendedName>
</protein>
<reference evidence="2 3" key="1">
    <citation type="submission" date="2023-07" db="EMBL/GenBank/DDBJ databases">
        <title>Genomic Encyclopedia of Type Strains, Phase IV (KMG-IV): sequencing the most valuable type-strain genomes for metagenomic binning, comparative biology and taxonomic classification.</title>
        <authorList>
            <person name="Goeker M."/>
        </authorList>
    </citation>
    <scope>NUCLEOTIDE SEQUENCE [LARGE SCALE GENOMIC DNA]</scope>
    <source>
        <strain evidence="2 3">DSM 12751</strain>
    </source>
</reference>
<dbReference type="InterPro" id="IPR004860">
    <property type="entry name" value="LAGLIDADG_dom"/>
</dbReference>
<dbReference type="Pfam" id="PF14528">
    <property type="entry name" value="LAGLIDADG_3"/>
    <property type="match status" value="1"/>
</dbReference>
<organism evidence="2 3">
    <name type="scientific">Caldalkalibacillus horti</name>
    <dbReference type="NCBI Taxonomy" id="77523"/>
    <lineage>
        <taxon>Bacteria</taxon>
        <taxon>Bacillati</taxon>
        <taxon>Bacillota</taxon>
        <taxon>Bacilli</taxon>
        <taxon>Bacillales</taxon>
        <taxon>Bacillaceae</taxon>
        <taxon>Caldalkalibacillus</taxon>
    </lineage>
</organism>
<dbReference type="InterPro" id="IPR027434">
    <property type="entry name" value="Homing_endonucl"/>
</dbReference>
<feature type="domain" description="Homing endonuclease LAGLIDADG" evidence="1">
    <location>
        <begin position="3"/>
        <end position="83"/>
    </location>
</feature>
<evidence type="ECO:0000313" key="2">
    <source>
        <dbReference type="EMBL" id="MDQ0167722.1"/>
    </source>
</evidence>
<evidence type="ECO:0000259" key="1">
    <source>
        <dbReference type="Pfam" id="PF14528"/>
    </source>
</evidence>
<dbReference type="RefSeq" id="WP_307396864.1">
    <property type="nucleotide sequence ID" value="NZ_BAAADK010000006.1"/>
</dbReference>
<keyword evidence="3" id="KW-1185">Reference proteome</keyword>
<gene>
    <name evidence="2" type="ORF">J2S11_003649</name>
</gene>
<comment type="caution">
    <text evidence="2">The sequence shown here is derived from an EMBL/GenBank/DDBJ whole genome shotgun (WGS) entry which is preliminary data.</text>
</comment>
<dbReference type="EMBL" id="JAUSTY010000019">
    <property type="protein sequence ID" value="MDQ0167722.1"/>
    <property type="molecule type" value="Genomic_DNA"/>
</dbReference>
<dbReference type="Proteomes" id="UP001235840">
    <property type="component" value="Unassembled WGS sequence"/>
</dbReference>
<sequence length="135" mass="15497">MRETEAAYLAGIIDGEGTITLTRMHASENRRPIISIASTDIELLKFTKGLVGGVITSKKNYNPNKHRSSFVLQIKNKENVLTTLGLILPYLRVTSKINRATYIINNYDRVTIRNGRYTPEQLRLKKEFENHFFLL</sequence>